<reference evidence="2" key="4">
    <citation type="submission" date="2024-05" db="EMBL/GenBank/DDBJ databases">
        <authorList>
            <person name="Sun Q."/>
            <person name="Zhou Y."/>
        </authorList>
    </citation>
    <scope>NUCLEOTIDE SEQUENCE</scope>
    <source>
        <strain evidence="2">CGMCC 1.15931</strain>
    </source>
</reference>
<gene>
    <name evidence="2" type="ORF">GCM10011572_49800</name>
    <name evidence="3" type="ORF">GM672_18650</name>
</gene>
<dbReference type="EMBL" id="WNKZ01000060">
    <property type="protein sequence ID" value="MTV54752.1"/>
    <property type="molecule type" value="Genomic_DNA"/>
</dbReference>
<dbReference type="InterPro" id="IPR013216">
    <property type="entry name" value="Methyltransf_11"/>
</dbReference>
<dbReference type="Pfam" id="PF08241">
    <property type="entry name" value="Methyltransf_11"/>
    <property type="match status" value="1"/>
</dbReference>
<dbReference type="RefSeq" id="WP_155472040.1">
    <property type="nucleotide sequence ID" value="NZ_BMKG01000032.1"/>
</dbReference>
<dbReference type="InterPro" id="IPR029063">
    <property type="entry name" value="SAM-dependent_MTases_sf"/>
</dbReference>
<dbReference type="OrthoDB" id="6191410at2"/>
<feature type="domain" description="Methyltransferase type 11" evidence="1">
    <location>
        <begin position="82"/>
        <end position="131"/>
    </location>
</feature>
<evidence type="ECO:0000259" key="1">
    <source>
        <dbReference type="Pfam" id="PF08241"/>
    </source>
</evidence>
<dbReference type="GO" id="GO:0008757">
    <property type="term" value="F:S-adenosylmethionine-dependent methyltransferase activity"/>
    <property type="evidence" value="ECO:0007669"/>
    <property type="project" value="InterPro"/>
</dbReference>
<dbReference type="AlphaFoldDB" id="A0A6I3T2R1"/>
<evidence type="ECO:0000313" key="4">
    <source>
        <dbReference type="Proteomes" id="UP000430634"/>
    </source>
</evidence>
<dbReference type="EMBL" id="BMKG01000032">
    <property type="protein sequence ID" value="GGC22357.1"/>
    <property type="molecule type" value="Genomic_DNA"/>
</dbReference>
<dbReference type="GO" id="GO:0032259">
    <property type="term" value="P:methylation"/>
    <property type="evidence" value="ECO:0007669"/>
    <property type="project" value="UniProtKB-KW"/>
</dbReference>
<reference evidence="2" key="1">
    <citation type="journal article" date="2014" name="Int. J. Syst. Evol. Microbiol.">
        <title>Complete genome of a new Firmicutes species belonging to the dominant human colonic microbiota ('Ruminococcus bicirculans') reveals two chromosomes and a selective capacity to utilize plant glucans.</title>
        <authorList>
            <consortium name="NISC Comparative Sequencing Program"/>
            <person name="Wegmann U."/>
            <person name="Louis P."/>
            <person name="Goesmann A."/>
            <person name="Henrissat B."/>
            <person name="Duncan S.H."/>
            <person name="Flint H.J."/>
        </authorList>
    </citation>
    <scope>NUCLEOTIDE SEQUENCE</scope>
    <source>
        <strain evidence="2">CGMCC 1.15931</strain>
    </source>
</reference>
<proteinExistence type="predicted"/>
<dbReference type="Proteomes" id="UP000430634">
    <property type="component" value="Unassembled WGS sequence"/>
</dbReference>
<sequence>MDSATSEKSIIALDSWLQTPAGAYVRAWEQRVLDELTADIFGFNALQIGTPQIDALAASRMPHKWLATTRPAVTAAGSRPVALTFDAGEIPFASQSLDLVVLPHVLEFAAEPHQVLREVERVLIPEGQLIICGFNPASLWGLRQVTARLTGAHYLPEAGEFISMPRIKDWLKLLNMGVSHSHFGCYAPACRTEPWLARYAFMDRAGARWWPYFGAVYMVQSIKRVKGMRLIGPAWSKKGAKAPVAVPAANKHRRLQGDAAPASIESLKE</sequence>
<reference evidence="3 4" key="3">
    <citation type="submission" date="2019-11" db="EMBL/GenBank/DDBJ databases">
        <title>Type strains purchased from KCTC, JCM and DSMZ.</title>
        <authorList>
            <person name="Lu H."/>
        </authorList>
    </citation>
    <scope>NUCLEOTIDE SEQUENCE [LARGE SCALE GENOMIC DNA]</scope>
    <source>
        <strain evidence="3 4">KCTC 52429</strain>
    </source>
</reference>
<name>A0A6I3T2R1_9BURK</name>
<dbReference type="Proteomes" id="UP000622638">
    <property type="component" value="Unassembled WGS sequence"/>
</dbReference>
<accession>A0A6I3T2R1</accession>
<protein>
    <submittedName>
        <fullName evidence="3">Methyltransferase domain-containing protein</fullName>
    </submittedName>
</protein>
<evidence type="ECO:0000313" key="3">
    <source>
        <dbReference type="EMBL" id="MTV54752.1"/>
    </source>
</evidence>
<keyword evidence="5" id="KW-1185">Reference proteome</keyword>
<reference evidence="5" key="2">
    <citation type="journal article" date="2019" name="Int. J. Syst. Evol. Microbiol.">
        <title>The Global Catalogue of Microorganisms (GCM) 10K type strain sequencing project: providing services to taxonomists for standard genome sequencing and annotation.</title>
        <authorList>
            <consortium name="The Broad Institute Genomics Platform"/>
            <consortium name="The Broad Institute Genome Sequencing Center for Infectious Disease"/>
            <person name="Wu L."/>
            <person name="Ma J."/>
        </authorList>
    </citation>
    <scope>NUCLEOTIDE SEQUENCE [LARGE SCALE GENOMIC DNA]</scope>
    <source>
        <strain evidence="5">CGMCC 1.15931</strain>
    </source>
</reference>
<organism evidence="3 4">
    <name type="scientific">Pseudoduganella buxea</name>
    <dbReference type="NCBI Taxonomy" id="1949069"/>
    <lineage>
        <taxon>Bacteria</taxon>
        <taxon>Pseudomonadati</taxon>
        <taxon>Pseudomonadota</taxon>
        <taxon>Betaproteobacteria</taxon>
        <taxon>Burkholderiales</taxon>
        <taxon>Oxalobacteraceae</taxon>
        <taxon>Telluria group</taxon>
        <taxon>Pseudoduganella</taxon>
    </lineage>
</organism>
<keyword evidence="3" id="KW-0808">Transferase</keyword>
<comment type="caution">
    <text evidence="3">The sequence shown here is derived from an EMBL/GenBank/DDBJ whole genome shotgun (WGS) entry which is preliminary data.</text>
</comment>
<dbReference type="SUPFAM" id="SSF53335">
    <property type="entry name" value="S-adenosyl-L-methionine-dependent methyltransferases"/>
    <property type="match status" value="1"/>
</dbReference>
<evidence type="ECO:0000313" key="5">
    <source>
        <dbReference type="Proteomes" id="UP000622638"/>
    </source>
</evidence>
<keyword evidence="3" id="KW-0489">Methyltransferase</keyword>
<dbReference type="Gene3D" id="3.40.50.150">
    <property type="entry name" value="Vaccinia Virus protein VP39"/>
    <property type="match status" value="1"/>
</dbReference>
<evidence type="ECO:0000313" key="2">
    <source>
        <dbReference type="EMBL" id="GGC22357.1"/>
    </source>
</evidence>